<evidence type="ECO:0000313" key="3">
    <source>
        <dbReference type="Proteomes" id="UP000294155"/>
    </source>
</evidence>
<dbReference type="OrthoDB" id="882231at2"/>
<organism evidence="2 3">
    <name type="scientific">Hymenobacter persicinus</name>
    <dbReference type="NCBI Taxonomy" id="2025506"/>
    <lineage>
        <taxon>Bacteria</taxon>
        <taxon>Pseudomonadati</taxon>
        <taxon>Bacteroidota</taxon>
        <taxon>Cytophagia</taxon>
        <taxon>Cytophagales</taxon>
        <taxon>Hymenobacteraceae</taxon>
        <taxon>Hymenobacter</taxon>
    </lineage>
</organism>
<protein>
    <submittedName>
        <fullName evidence="2">Uncharacterized protein</fullName>
    </submittedName>
</protein>
<feature type="chain" id="PRO_5020398216" evidence="1">
    <location>
        <begin position="24"/>
        <end position="178"/>
    </location>
</feature>
<comment type="caution">
    <text evidence="2">The sequence shown here is derived from an EMBL/GenBank/DDBJ whole genome shotgun (WGS) entry which is preliminary data.</text>
</comment>
<accession>A0A4Q5LEY9</accession>
<dbReference type="EMBL" id="SEWE01000021">
    <property type="protein sequence ID" value="RYU79157.1"/>
    <property type="molecule type" value="Genomic_DNA"/>
</dbReference>
<feature type="signal peptide" evidence="1">
    <location>
        <begin position="1"/>
        <end position="23"/>
    </location>
</feature>
<dbReference type="Proteomes" id="UP000294155">
    <property type="component" value="Unassembled WGS sequence"/>
</dbReference>
<dbReference type="AlphaFoldDB" id="A0A4Q5LEY9"/>
<keyword evidence="1" id="KW-0732">Signal</keyword>
<sequence>MKNLLFPLVPLLLGASVAPAQHAAPAAWTDHTRALPDKLRRVPVGLTLWHSPNPNYPEADPAQPGKYVWKHRTMVRNEVGEALQVVECGSFIWYSAAGWQANMVETPAEFAELFECPQGRLRRGVTYTFAKNYRYGDGAKSLYGGDALWYILAKDSAGKLYKGFGLIETEATVQPAGK</sequence>
<keyword evidence="3" id="KW-1185">Reference proteome</keyword>
<proteinExistence type="predicted"/>
<evidence type="ECO:0000256" key="1">
    <source>
        <dbReference type="SAM" id="SignalP"/>
    </source>
</evidence>
<name>A0A4Q5LEY9_9BACT</name>
<dbReference type="RefSeq" id="WP_129921299.1">
    <property type="nucleotide sequence ID" value="NZ_SEWE01000021.1"/>
</dbReference>
<evidence type="ECO:0000313" key="2">
    <source>
        <dbReference type="EMBL" id="RYU79157.1"/>
    </source>
</evidence>
<reference evidence="2 3" key="1">
    <citation type="submission" date="2019-02" db="EMBL/GenBank/DDBJ databases">
        <title>Bacterial novel species isolated from soil.</title>
        <authorList>
            <person name="Jung H.-Y."/>
        </authorList>
    </citation>
    <scope>NUCLEOTIDE SEQUENCE [LARGE SCALE GENOMIC DNA]</scope>
    <source>
        <strain evidence="2 3">1-3-3-3</strain>
    </source>
</reference>
<gene>
    <name evidence="2" type="ORF">EWM57_11535</name>
</gene>